<keyword evidence="5 7" id="KW-1133">Transmembrane helix</keyword>
<evidence type="ECO:0000256" key="1">
    <source>
        <dbReference type="ARBA" id="ARBA00004651"/>
    </source>
</evidence>
<dbReference type="InterPro" id="IPR027417">
    <property type="entry name" value="P-loop_NTPase"/>
</dbReference>
<dbReference type="Gene3D" id="1.20.1560.10">
    <property type="entry name" value="ABC transporter type 1, transmembrane domain"/>
    <property type="match status" value="1"/>
</dbReference>
<dbReference type="PROSITE" id="PS50893">
    <property type="entry name" value="ABC_TRANSPORTER_2"/>
    <property type="match status" value="1"/>
</dbReference>
<name>A0A9J6RAD0_9BACI</name>
<dbReference type="AlphaFoldDB" id="A0A9J6RAD0"/>
<evidence type="ECO:0000256" key="2">
    <source>
        <dbReference type="ARBA" id="ARBA00022692"/>
    </source>
</evidence>
<evidence type="ECO:0000259" key="8">
    <source>
        <dbReference type="PROSITE" id="PS50893"/>
    </source>
</evidence>
<feature type="domain" description="ABC transporter" evidence="8">
    <location>
        <begin position="319"/>
        <end position="521"/>
    </location>
</feature>
<dbReference type="Proteomes" id="UP001084197">
    <property type="component" value="Unassembled WGS sequence"/>
</dbReference>
<accession>A0A9J6RAD0</accession>
<dbReference type="GO" id="GO:0015421">
    <property type="term" value="F:ABC-type oligopeptide transporter activity"/>
    <property type="evidence" value="ECO:0007669"/>
    <property type="project" value="TreeGrafter"/>
</dbReference>
<dbReference type="PANTHER" id="PTHR43394:SF1">
    <property type="entry name" value="ATP-BINDING CASSETTE SUB-FAMILY B MEMBER 10, MITOCHONDRIAL"/>
    <property type="match status" value="1"/>
</dbReference>
<reference evidence="10" key="1">
    <citation type="submission" date="2022-11" db="EMBL/GenBank/DDBJ databases">
        <title>WGS of Natronobacillus azotifigens 24KS-1, an anaerobic diazotrophic haloalkaliphile from soda-rich habitats.</title>
        <authorList>
            <person name="Sorokin D.Y."/>
            <person name="Merkel A.Y."/>
        </authorList>
    </citation>
    <scope>NUCLEOTIDE SEQUENCE</scope>
    <source>
        <strain evidence="10">24KS-1</strain>
    </source>
</reference>
<dbReference type="RefSeq" id="WP_268779042.1">
    <property type="nucleotide sequence ID" value="NZ_JAPRAT010000004.1"/>
</dbReference>
<dbReference type="GO" id="GO:0016887">
    <property type="term" value="F:ATP hydrolysis activity"/>
    <property type="evidence" value="ECO:0007669"/>
    <property type="project" value="InterPro"/>
</dbReference>
<dbReference type="Gene3D" id="3.40.50.300">
    <property type="entry name" value="P-loop containing nucleotide triphosphate hydrolases"/>
    <property type="match status" value="1"/>
</dbReference>
<comment type="subcellular location">
    <subcellularLocation>
        <location evidence="1">Cell membrane</location>
        <topology evidence="1">Multi-pass membrane protein</topology>
    </subcellularLocation>
</comment>
<dbReference type="Pfam" id="PF00005">
    <property type="entry name" value="ABC_tran"/>
    <property type="match status" value="1"/>
</dbReference>
<dbReference type="InterPro" id="IPR036640">
    <property type="entry name" value="ABC1_TM_sf"/>
</dbReference>
<dbReference type="InterPro" id="IPR003593">
    <property type="entry name" value="AAA+_ATPase"/>
</dbReference>
<feature type="transmembrane region" description="Helical" evidence="7">
    <location>
        <begin position="230"/>
        <end position="253"/>
    </location>
</feature>
<dbReference type="SUPFAM" id="SSF52540">
    <property type="entry name" value="P-loop containing nucleoside triphosphate hydrolases"/>
    <property type="match status" value="1"/>
</dbReference>
<evidence type="ECO:0000256" key="6">
    <source>
        <dbReference type="ARBA" id="ARBA00023136"/>
    </source>
</evidence>
<comment type="caution">
    <text evidence="10">The sequence shown here is derived from an EMBL/GenBank/DDBJ whole genome shotgun (WGS) entry which is preliminary data.</text>
</comment>
<dbReference type="InterPro" id="IPR039421">
    <property type="entry name" value="Type_1_exporter"/>
</dbReference>
<dbReference type="GO" id="GO:0005524">
    <property type="term" value="F:ATP binding"/>
    <property type="evidence" value="ECO:0007669"/>
    <property type="project" value="UniProtKB-KW"/>
</dbReference>
<dbReference type="PANTHER" id="PTHR43394">
    <property type="entry name" value="ATP-DEPENDENT PERMEASE MDL1, MITOCHONDRIAL"/>
    <property type="match status" value="1"/>
</dbReference>
<dbReference type="InterPro" id="IPR017871">
    <property type="entry name" value="ABC_transporter-like_CS"/>
</dbReference>
<keyword evidence="4 10" id="KW-0067">ATP-binding</keyword>
<organism evidence="10 11">
    <name type="scientific">Natronobacillus azotifigens</name>
    <dbReference type="NCBI Taxonomy" id="472978"/>
    <lineage>
        <taxon>Bacteria</taxon>
        <taxon>Bacillati</taxon>
        <taxon>Bacillota</taxon>
        <taxon>Bacilli</taxon>
        <taxon>Bacillales</taxon>
        <taxon>Bacillaceae</taxon>
        <taxon>Natronobacillus</taxon>
    </lineage>
</organism>
<evidence type="ECO:0000313" key="10">
    <source>
        <dbReference type="EMBL" id="MCZ0702275.1"/>
    </source>
</evidence>
<evidence type="ECO:0000256" key="7">
    <source>
        <dbReference type="SAM" id="Phobius"/>
    </source>
</evidence>
<feature type="transmembrane region" description="Helical" evidence="7">
    <location>
        <begin position="143"/>
        <end position="162"/>
    </location>
</feature>
<feature type="transmembrane region" description="Helical" evidence="7">
    <location>
        <begin position="15"/>
        <end position="37"/>
    </location>
</feature>
<keyword evidence="3" id="KW-0547">Nucleotide-binding</keyword>
<feature type="transmembrane region" description="Helical" evidence="7">
    <location>
        <begin position="49"/>
        <end position="69"/>
    </location>
</feature>
<evidence type="ECO:0000313" key="11">
    <source>
        <dbReference type="Proteomes" id="UP001084197"/>
    </source>
</evidence>
<feature type="transmembrane region" description="Helical" evidence="7">
    <location>
        <begin position="119"/>
        <end position="137"/>
    </location>
</feature>
<sequence>MLKKIIKKYWKENSLALVLTSIESGGIILSTVYLAMIMNSLIDRNQSEFIHAFILSLSAWGIALLFGFIKQQQIIALRREIVNRIVKSSYKKFHTRNPNEYISWLTNDMNIIEEQGFGNFYGGMSSVTLLIFSSIAIFNFHWILLLISIVIALIMFVIPKCFKQRLDKKNIQVSKTLEDYISKVDEWIKGFDLLLSYNKTSMIMKKLNAVNQSVKKEKISLQNEKAIINVLIRGVSVIAQYSIILVTGIMILLGELRAGVIFAIGDLTGNFFGNTSFFIEQITLFSSAVTITDKMDDFVKRLDEHHDVNQSPYAFSKELNVCNVCYSYGENRITIPNMTFRKKGKYAIIGKSGTGKSTFLNILVRNLSGYEGKIMIDNREISEINIAAYRNHMVYVPQRNYVFDMTLKDNLTLEDDFSDSRVKEIVEKMDLNQQYINSENKLGTLGSHLSGGQAQRVELGRGLLHAKDILVIDEGTSSLDAKTSYLVEKNILSDEDLTVIFVTHHLNTELQQYFDKIYSFS</sequence>
<dbReference type="PROSITE" id="PS50929">
    <property type="entry name" value="ABC_TM1F"/>
    <property type="match status" value="1"/>
</dbReference>
<protein>
    <submittedName>
        <fullName evidence="10">ABC transporter ATP-binding protein</fullName>
    </submittedName>
</protein>
<keyword evidence="2 7" id="KW-0812">Transmembrane</keyword>
<evidence type="ECO:0000256" key="4">
    <source>
        <dbReference type="ARBA" id="ARBA00022840"/>
    </source>
</evidence>
<dbReference type="CDD" id="cd03228">
    <property type="entry name" value="ABCC_MRP_Like"/>
    <property type="match status" value="1"/>
</dbReference>
<dbReference type="SUPFAM" id="SSF90123">
    <property type="entry name" value="ABC transporter transmembrane region"/>
    <property type="match status" value="1"/>
</dbReference>
<dbReference type="InterPro" id="IPR011527">
    <property type="entry name" value="ABC1_TM_dom"/>
</dbReference>
<dbReference type="Pfam" id="PF00664">
    <property type="entry name" value="ABC_membrane"/>
    <property type="match status" value="1"/>
</dbReference>
<dbReference type="GO" id="GO:0005886">
    <property type="term" value="C:plasma membrane"/>
    <property type="evidence" value="ECO:0007669"/>
    <property type="project" value="UniProtKB-SubCell"/>
</dbReference>
<dbReference type="InterPro" id="IPR003439">
    <property type="entry name" value="ABC_transporter-like_ATP-bd"/>
</dbReference>
<keyword evidence="11" id="KW-1185">Reference proteome</keyword>
<proteinExistence type="predicted"/>
<evidence type="ECO:0000256" key="5">
    <source>
        <dbReference type="ARBA" id="ARBA00022989"/>
    </source>
</evidence>
<dbReference type="SMART" id="SM00382">
    <property type="entry name" value="AAA"/>
    <property type="match status" value="1"/>
</dbReference>
<evidence type="ECO:0000256" key="3">
    <source>
        <dbReference type="ARBA" id="ARBA00022741"/>
    </source>
</evidence>
<feature type="domain" description="ABC transmembrane type-1" evidence="9">
    <location>
        <begin position="52"/>
        <end position="287"/>
    </location>
</feature>
<keyword evidence="6 7" id="KW-0472">Membrane</keyword>
<gene>
    <name evidence="10" type="ORF">OWO01_03495</name>
</gene>
<dbReference type="EMBL" id="JAPRAT010000004">
    <property type="protein sequence ID" value="MCZ0702275.1"/>
    <property type="molecule type" value="Genomic_DNA"/>
</dbReference>
<dbReference type="PROSITE" id="PS00211">
    <property type="entry name" value="ABC_TRANSPORTER_1"/>
    <property type="match status" value="1"/>
</dbReference>
<evidence type="ECO:0000259" key="9">
    <source>
        <dbReference type="PROSITE" id="PS50929"/>
    </source>
</evidence>